<keyword evidence="6" id="KW-0680">Restriction system</keyword>
<dbReference type="Gene3D" id="3.40.50.150">
    <property type="entry name" value="Vaccinia Virus protein VP39"/>
    <property type="match status" value="2"/>
</dbReference>
<accession>A0A235BPR0</accession>
<dbReference type="Proteomes" id="UP000215215">
    <property type="component" value="Unassembled WGS sequence"/>
</dbReference>
<comment type="catalytic activity">
    <reaction evidence="7">
        <text>a 2'-deoxycytidine in DNA + S-adenosyl-L-methionine = an N(4)-methyl-2'-deoxycytidine in DNA + S-adenosyl-L-homocysteine + H(+)</text>
        <dbReference type="Rhea" id="RHEA:16857"/>
        <dbReference type="Rhea" id="RHEA-COMP:11369"/>
        <dbReference type="Rhea" id="RHEA-COMP:13674"/>
        <dbReference type="ChEBI" id="CHEBI:15378"/>
        <dbReference type="ChEBI" id="CHEBI:57856"/>
        <dbReference type="ChEBI" id="CHEBI:59789"/>
        <dbReference type="ChEBI" id="CHEBI:85452"/>
        <dbReference type="ChEBI" id="CHEBI:137933"/>
        <dbReference type="EC" id="2.1.1.113"/>
    </reaction>
</comment>
<comment type="caution">
    <text evidence="9">The sequence shown here is derived from an EMBL/GenBank/DDBJ whole genome shotgun (WGS) entry which is preliminary data.</text>
</comment>
<dbReference type="SUPFAM" id="SSF53335">
    <property type="entry name" value="S-adenosyl-L-methionine-dependent methyltransferases"/>
    <property type="match status" value="2"/>
</dbReference>
<dbReference type="PROSITE" id="PS00093">
    <property type="entry name" value="N4_MTASE"/>
    <property type="match status" value="1"/>
</dbReference>
<dbReference type="InterPro" id="IPR017985">
    <property type="entry name" value="MeTrfase_CN4_CS"/>
</dbReference>
<proteinExistence type="inferred from homology"/>
<evidence type="ECO:0000313" key="10">
    <source>
        <dbReference type="Proteomes" id="UP000215215"/>
    </source>
</evidence>
<dbReference type="GO" id="GO:0030488">
    <property type="term" value="P:tRNA methylation"/>
    <property type="evidence" value="ECO:0007669"/>
    <property type="project" value="TreeGrafter"/>
</dbReference>
<dbReference type="PANTHER" id="PTHR14911:SF13">
    <property type="entry name" value="TRNA (GUANINE(6)-N2)-METHYLTRANSFERASE THUMP3"/>
    <property type="match status" value="1"/>
</dbReference>
<sequence>MSKKPEFYKTPSFLENLFEDKIELLPSVNELFELELAYLEYKLLSEDEIVERSAYIKSINGKYTKHFLMYSHQSDALTEERSSATKNYFEEGQFSTGYATHGLFPYRGKFHPQLIKALLNIIGIKNGETILDSMCGSGTANIEASLMGINSYAIDFSPFCQFMTKVKYESLTIDPKILNGISQRAEQIFNFFNVENVKEQLAKIKDPERLKVYKLALLAFLDALGYSKRVVKSNHRELFNKVLKRYEKTVFNFISQNSQFMRELGIVEVIEKADARKIPLEDESVDGVITSPPYSFAIDYVKNDEAQLRYLGYNIDGIRENMIGLVGKTIKEKLKNYFKDMEIVCAEVSRVLKKSKYFIMIIGSNTNQTGGIRLENAIIELCKKYKLSLVKSILKPIRGLRNTMKDEYILFFQKKMSI</sequence>
<evidence type="ECO:0000256" key="1">
    <source>
        <dbReference type="ARBA" id="ARBA00010203"/>
    </source>
</evidence>
<evidence type="ECO:0000256" key="3">
    <source>
        <dbReference type="ARBA" id="ARBA00022603"/>
    </source>
</evidence>
<dbReference type="Pfam" id="PF01170">
    <property type="entry name" value="UPF0020"/>
    <property type="match status" value="1"/>
</dbReference>
<evidence type="ECO:0000259" key="8">
    <source>
        <dbReference type="Pfam" id="PF01170"/>
    </source>
</evidence>
<dbReference type="AlphaFoldDB" id="A0A235BPR0"/>
<protein>
    <recommendedName>
        <fullName evidence="2">site-specific DNA-methyltransferase (cytosine-N(4)-specific)</fullName>
        <ecNumber evidence="2">2.1.1.113</ecNumber>
    </recommendedName>
</protein>
<name>A0A235BPR0_UNCW3</name>
<evidence type="ECO:0000313" key="9">
    <source>
        <dbReference type="EMBL" id="OYD13989.1"/>
    </source>
</evidence>
<evidence type="ECO:0000256" key="4">
    <source>
        <dbReference type="ARBA" id="ARBA00022679"/>
    </source>
</evidence>
<evidence type="ECO:0000256" key="7">
    <source>
        <dbReference type="ARBA" id="ARBA00049120"/>
    </source>
</evidence>
<feature type="domain" description="Ribosomal RNA large subunit methyltransferase K/L-like methyltransferase" evidence="8">
    <location>
        <begin position="107"/>
        <end position="196"/>
    </location>
</feature>
<dbReference type="GO" id="GO:0009307">
    <property type="term" value="P:DNA restriction-modification system"/>
    <property type="evidence" value="ECO:0007669"/>
    <property type="project" value="UniProtKB-KW"/>
</dbReference>
<dbReference type="InterPro" id="IPR000241">
    <property type="entry name" value="RlmKL-like_Mtase"/>
</dbReference>
<dbReference type="EC" id="2.1.1.113" evidence="2"/>
<dbReference type="GO" id="GO:0015667">
    <property type="term" value="F:site-specific DNA-methyltransferase (cytosine-N4-specific) activity"/>
    <property type="evidence" value="ECO:0007669"/>
    <property type="project" value="UniProtKB-EC"/>
</dbReference>
<evidence type="ECO:0000256" key="5">
    <source>
        <dbReference type="ARBA" id="ARBA00022691"/>
    </source>
</evidence>
<dbReference type="PANTHER" id="PTHR14911">
    <property type="entry name" value="THUMP DOMAIN-CONTAINING"/>
    <property type="match status" value="1"/>
</dbReference>
<keyword evidence="4" id="KW-0808">Transferase</keyword>
<dbReference type="InterPro" id="IPR029063">
    <property type="entry name" value="SAM-dependent_MTases_sf"/>
</dbReference>
<dbReference type="GO" id="GO:0003677">
    <property type="term" value="F:DNA binding"/>
    <property type="evidence" value="ECO:0007669"/>
    <property type="project" value="InterPro"/>
</dbReference>
<reference evidence="9 10" key="1">
    <citation type="submission" date="2017-07" db="EMBL/GenBank/DDBJ databases">
        <title>Recovery of genomes from metagenomes via a dereplication, aggregation, and scoring strategy.</title>
        <authorList>
            <person name="Sieber C.M."/>
            <person name="Probst A.J."/>
            <person name="Sharrar A."/>
            <person name="Thomas B.C."/>
            <person name="Hess M."/>
            <person name="Tringe S.G."/>
            <person name="Banfield J.F."/>
        </authorList>
    </citation>
    <scope>NUCLEOTIDE SEQUENCE [LARGE SCALE GENOMIC DNA]</scope>
    <source>
        <strain evidence="9">JGI_Cruoil_03_44_89</strain>
    </source>
</reference>
<dbReference type="EMBL" id="NOZQ01000209">
    <property type="protein sequence ID" value="OYD13989.1"/>
    <property type="molecule type" value="Genomic_DNA"/>
</dbReference>
<comment type="similarity">
    <text evidence="1">Belongs to the N(4)/N(6)-methyltransferase family. N(4) subfamily.</text>
</comment>
<keyword evidence="5" id="KW-0949">S-adenosyl-L-methionine</keyword>
<evidence type="ECO:0000256" key="6">
    <source>
        <dbReference type="ARBA" id="ARBA00022747"/>
    </source>
</evidence>
<evidence type="ECO:0000256" key="2">
    <source>
        <dbReference type="ARBA" id="ARBA00012185"/>
    </source>
</evidence>
<keyword evidence="3" id="KW-0489">Methyltransferase</keyword>
<gene>
    <name evidence="9" type="ORF">CH333_09265</name>
</gene>
<organism evidence="9 10">
    <name type="scientific">candidate division WOR-3 bacterium JGI_Cruoil_03_44_89</name>
    <dbReference type="NCBI Taxonomy" id="1973748"/>
    <lineage>
        <taxon>Bacteria</taxon>
        <taxon>Bacteria division WOR-3</taxon>
    </lineage>
</organism>
<dbReference type="GO" id="GO:0016423">
    <property type="term" value="F:tRNA (guanine) methyltransferase activity"/>
    <property type="evidence" value="ECO:0007669"/>
    <property type="project" value="TreeGrafter"/>
</dbReference>